<dbReference type="Proteomes" id="UP000198897">
    <property type="component" value="Unassembled WGS sequence"/>
</dbReference>
<evidence type="ECO:0000256" key="3">
    <source>
        <dbReference type="ARBA" id="ARBA00012663"/>
    </source>
</evidence>
<dbReference type="InterPro" id="IPR017853">
    <property type="entry name" value="GH"/>
</dbReference>
<dbReference type="GO" id="GO:0004563">
    <property type="term" value="F:beta-N-acetylhexosaminidase activity"/>
    <property type="evidence" value="ECO:0007669"/>
    <property type="project" value="UniProtKB-EC"/>
</dbReference>
<reference evidence="8" key="1">
    <citation type="submission" date="2016-10" db="EMBL/GenBank/DDBJ databases">
        <authorList>
            <person name="Varghese N."/>
            <person name="Submissions S."/>
        </authorList>
    </citation>
    <scope>NUCLEOTIDE SEQUENCE [LARGE SCALE GENOMIC DNA]</scope>
    <source>
        <strain evidence="8">FP5</strain>
    </source>
</reference>
<dbReference type="EMBL" id="FOOG01000010">
    <property type="protein sequence ID" value="SFF83086.1"/>
    <property type="molecule type" value="Genomic_DNA"/>
</dbReference>
<keyword evidence="5" id="KW-0326">Glycosidase</keyword>
<gene>
    <name evidence="7" type="ORF">SAMN05216353_11077</name>
</gene>
<dbReference type="InterPro" id="IPR001764">
    <property type="entry name" value="Glyco_hydro_3_N"/>
</dbReference>
<keyword evidence="8" id="KW-1185">Reference proteome</keyword>
<dbReference type="PROSITE" id="PS00775">
    <property type="entry name" value="GLYCOSYL_HYDROL_F3"/>
    <property type="match status" value="1"/>
</dbReference>
<dbReference type="NCBIfam" id="NF003740">
    <property type="entry name" value="PRK05337.1"/>
    <property type="match status" value="1"/>
</dbReference>
<evidence type="ECO:0000256" key="1">
    <source>
        <dbReference type="ARBA" id="ARBA00001231"/>
    </source>
</evidence>
<dbReference type="InterPro" id="IPR019800">
    <property type="entry name" value="Glyco_hydro_3_AS"/>
</dbReference>
<dbReference type="PRINTS" id="PR00133">
    <property type="entry name" value="GLHYDRLASE3"/>
</dbReference>
<proteinExistence type="inferred from homology"/>
<dbReference type="InterPro" id="IPR036962">
    <property type="entry name" value="Glyco_hydro_3_N_sf"/>
</dbReference>
<keyword evidence="4" id="KW-0378">Hydrolase</keyword>
<evidence type="ECO:0000256" key="4">
    <source>
        <dbReference type="ARBA" id="ARBA00022801"/>
    </source>
</evidence>
<dbReference type="GO" id="GO:0009254">
    <property type="term" value="P:peptidoglycan turnover"/>
    <property type="evidence" value="ECO:0007669"/>
    <property type="project" value="TreeGrafter"/>
</dbReference>
<dbReference type="InterPro" id="IPR050226">
    <property type="entry name" value="NagZ_Beta-hexosaminidase"/>
</dbReference>
<protein>
    <recommendedName>
        <fullName evidence="3">beta-N-acetylhexosaminidase</fullName>
        <ecNumber evidence="3">3.2.1.52</ecNumber>
    </recommendedName>
</protein>
<evidence type="ECO:0000259" key="6">
    <source>
        <dbReference type="Pfam" id="PF00933"/>
    </source>
</evidence>
<dbReference type="EC" id="3.2.1.52" evidence="3"/>
<comment type="similarity">
    <text evidence="2">Belongs to the glycosyl hydrolase 3 family.</text>
</comment>
<sequence>MKRTITAIGLTLVVVLAVILIINIRGENTQSEQKDASPHSLMPLRANEEKSTRSPLLQWSIEQKVSQTLYIGIEGLTLSNQEKEMISQAQVGGVILLGRNVENAPQLKNLVDSIRQANANNPTPLFLGIDEEGGRVSRIPDSAIMNLPASKKIGNTMDPQLARKTGRLLAEKVKAFGFNMNFSPVLDVVNNPNNQVIGDRSFGETPELVRKMGIPAMQAIQSARVIPVVKHFPGHGNTSVDSHYDLPVVDQSIEDLQDFEWIPFQTAVEQGADAIMTAHILFPELDEKYPATLSKTIITDVLREQLDFNGLVITDDMAMGAISNNYGTSEAAVLSIEAGADMVLLTDTSQFQSVKDSLTKAVRDGQIPESQLNTSVTRILQKKETYKLSESYEDTEEISQLNKQIEEVWNQIQ</sequence>
<evidence type="ECO:0000256" key="2">
    <source>
        <dbReference type="ARBA" id="ARBA00005336"/>
    </source>
</evidence>
<evidence type="ECO:0000256" key="5">
    <source>
        <dbReference type="ARBA" id="ARBA00023295"/>
    </source>
</evidence>
<dbReference type="Gene3D" id="3.20.20.300">
    <property type="entry name" value="Glycoside hydrolase, family 3, N-terminal domain"/>
    <property type="match status" value="1"/>
</dbReference>
<dbReference type="Pfam" id="PF00933">
    <property type="entry name" value="Glyco_hydro_3"/>
    <property type="match status" value="1"/>
</dbReference>
<dbReference type="AlphaFoldDB" id="A0A1I2M112"/>
<evidence type="ECO:0000313" key="7">
    <source>
        <dbReference type="EMBL" id="SFF83086.1"/>
    </source>
</evidence>
<dbReference type="PANTHER" id="PTHR30480">
    <property type="entry name" value="BETA-HEXOSAMINIDASE-RELATED"/>
    <property type="match status" value="1"/>
</dbReference>
<feature type="domain" description="Glycoside hydrolase family 3 N-terminal" evidence="6">
    <location>
        <begin position="61"/>
        <end position="381"/>
    </location>
</feature>
<organism evidence="7 8">
    <name type="scientific">Halobacillus alkaliphilus</name>
    <dbReference type="NCBI Taxonomy" id="396056"/>
    <lineage>
        <taxon>Bacteria</taxon>
        <taxon>Bacillati</taxon>
        <taxon>Bacillota</taxon>
        <taxon>Bacilli</taxon>
        <taxon>Bacillales</taxon>
        <taxon>Bacillaceae</taxon>
        <taxon>Halobacillus</taxon>
    </lineage>
</organism>
<dbReference type="GO" id="GO:0005975">
    <property type="term" value="P:carbohydrate metabolic process"/>
    <property type="evidence" value="ECO:0007669"/>
    <property type="project" value="InterPro"/>
</dbReference>
<dbReference type="SUPFAM" id="SSF51445">
    <property type="entry name" value="(Trans)glycosidases"/>
    <property type="match status" value="1"/>
</dbReference>
<dbReference type="RefSeq" id="WP_089751545.1">
    <property type="nucleotide sequence ID" value="NZ_FOOG01000010.1"/>
</dbReference>
<dbReference type="PANTHER" id="PTHR30480:SF13">
    <property type="entry name" value="BETA-HEXOSAMINIDASE"/>
    <property type="match status" value="1"/>
</dbReference>
<dbReference type="OrthoDB" id="9805821at2"/>
<accession>A0A1I2M112</accession>
<name>A0A1I2M112_9BACI</name>
<comment type="catalytic activity">
    <reaction evidence="1">
        <text>Hydrolysis of terminal non-reducing N-acetyl-D-hexosamine residues in N-acetyl-beta-D-hexosaminides.</text>
        <dbReference type="EC" id="3.2.1.52"/>
    </reaction>
</comment>
<evidence type="ECO:0000313" key="8">
    <source>
        <dbReference type="Proteomes" id="UP000198897"/>
    </source>
</evidence>